<gene>
    <name evidence="5" type="ORF">BJY16_003867</name>
</gene>
<dbReference type="GO" id="GO:0016798">
    <property type="term" value="F:hydrolase activity, acting on glycosyl bonds"/>
    <property type="evidence" value="ECO:0007669"/>
    <property type="project" value="UniProtKB-KW"/>
</dbReference>
<feature type="compositionally biased region" description="Basic and acidic residues" evidence="3">
    <location>
        <begin position="28"/>
        <end position="45"/>
    </location>
</feature>
<keyword evidence="1" id="KW-0326">Glycosidase</keyword>
<feature type="compositionally biased region" description="Pro residues" evidence="3">
    <location>
        <begin position="91"/>
        <end position="105"/>
    </location>
</feature>
<keyword evidence="4" id="KW-0472">Membrane</keyword>
<dbReference type="RefSeq" id="WP_239177549.1">
    <property type="nucleotide sequence ID" value="NZ_BAABFG010000005.1"/>
</dbReference>
<feature type="compositionally biased region" description="Low complexity" evidence="3">
    <location>
        <begin position="52"/>
        <end position="90"/>
    </location>
</feature>
<feature type="transmembrane region" description="Helical" evidence="4">
    <location>
        <begin position="508"/>
        <end position="532"/>
    </location>
</feature>
<dbReference type="AlphaFoldDB" id="A0A7W7GY26"/>
<evidence type="ECO:0008006" key="7">
    <source>
        <dbReference type="Google" id="ProtNLM"/>
    </source>
</evidence>
<dbReference type="InterPro" id="IPR013783">
    <property type="entry name" value="Ig-like_fold"/>
</dbReference>
<keyword evidence="4" id="KW-1133">Transmembrane helix</keyword>
<dbReference type="GO" id="GO:0000272">
    <property type="term" value="P:polysaccharide catabolic process"/>
    <property type="evidence" value="ECO:0007669"/>
    <property type="project" value="UniProtKB-KW"/>
</dbReference>
<keyword evidence="1" id="KW-0378">Hydrolase</keyword>
<dbReference type="EMBL" id="JACHNB010000001">
    <property type="protein sequence ID" value="MBB4740408.1"/>
    <property type="molecule type" value="Genomic_DNA"/>
</dbReference>
<dbReference type="Gene3D" id="2.60.40.10">
    <property type="entry name" value="Immunoglobulins"/>
    <property type="match status" value="1"/>
</dbReference>
<keyword evidence="4" id="KW-0812">Transmembrane</keyword>
<evidence type="ECO:0000256" key="2">
    <source>
        <dbReference type="ARBA" id="ARBA00023326"/>
    </source>
</evidence>
<keyword evidence="2" id="KW-0119">Carbohydrate metabolism</keyword>
<name>A0A7W7GY26_9ACTN</name>
<evidence type="ECO:0000256" key="4">
    <source>
        <dbReference type="SAM" id="Phobius"/>
    </source>
</evidence>
<protein>
    <recommendedName>
        <fullName evidence="7">Fibronectin type-III domain-containing protein</fullName>
    </recommendedName>
</protein>
<feature type="region of interest" description="Disordered" evidence="3">
    <location>
        <begin position="1"/>
        <end position="422"/>
    </location>
</feature>
<proteinExistence type="predicted"/>
<evidence type="ECO:0000313" key="5">
    <source>
        <dbReference type="EMBL" id="MBB4740408.1"/>
    </source>
</evidence>
<dbReference type="InterPro" id="IPR036116">
    <property type="entry name" value="FN3_sf"/>
</dbReference>
<evidence type="ECO:0000256" key="3">
    <source>
        <dbReference type="SAM" id="MobiDB-lite"/>
    </source>
</evidence>
<reference evidence="5 6" key="1">
    <citation type="submission" date="2020-08" db="EMBL/GenBank/DDBJ databases">
        <title>Sequencing the genomes of 1000 actinobacteria strains.</title>
        <authorList>
            <person name="Klenk H.-P."/>
        </authorList>
    </citation>
    <scope>NUCLEOTIDE SEQUENCE [LARGE SCALE GENOMIC DNA]</scope>
    <source>
        <strain evidence="5 6">DSM 45809</strain>
    </source>
</reference>
<comment type="caution">
    <text evidence="5">The sequence shown here is derived from an EMBL/GenBank/DDBJ whole genome shotgun (WGS) entry which is preliminary data.</text>
</comment>
<evidence type="ECO:0000313" key="6">
    <source>
        <dbReference type="Proteomes" id="UP000546162"/>
    </source>
</evidence>
<feature type="compositionally biased region" description="Low complexity" evidence="3">
    <location>
        <begin position="267"/>
        <end position="278"/>
    </location>
</feature>
<dbReference type="CDD" id="cd00063">
    <property type="entry name" value="FN3"/>
    <property type="match status" value="1"/>
</dbReference>
<keyword evidence="6" id="KW-1185">Reference proteome</keyword>
<accession>A0A7W7GY26</accession>
<dbReference type="InterPro" id="IPR003961">
    <property type="entry name" value="FN3_dom"/>
</dbReference>
<evidence type="ECO:0000256" key="1">
    <source>
        <dbReference type="ARBA" id="ARBA00023295"/>
    </source>
</evidence>
<keyword evidence="2" id="KW-0624">Polysaccharide degradation</keyword>
<organism evidence="5 6">
    <name type="scientific">Actinoplanes octamycinicus</name>
    <dbReference type="NCBI Taxonomy" id="135948"/>
    <lineage>
        <taxon>Bacteria</taxon>
        <taxon>Bacillati</taxon>
        <taxon>Actinomycetota</taxon>
        <taxon>Actinomycetes</taxon>
        <taxon>Micromonosporales</taxon>
        <taxon>Micromonosporaceae</taxon>
        <taxon>Actinoplanes</taxon>
    </lineage>
</organism>
<feature type="region of interest" description="Disordered" evidence="3">
    <location>
        <begin position="536"/>
        <end position="557"/>
    </location>
</feature>
<sequence>MTERRTAEGRPSTPTEPAIPAQRQPEVQQREVQQHSEVQQREVQQHPEVLQQREVQQHPEVPQQREVQQPGVQQQPEEQQQSEVRRQQPAAPAPPSPFGLLPPPSALSFPPAGQGGSVLPPPLNPPRADADRAQGTAQDGPESFRPESPWGPAPRTGKEPEESPFQQFKPETPETAAPPALYHRGANDSVVVQRPDPVIMPLGNEPDAGPRARPDSITAGDPVPGQSPFPVRPEHPPVTRPESVTPGVSAPPGSATAESGVPDRVTAPADAKPAAPGPWSGEPQTRHPQPPSPLTEPTAKQHTITPARVDDQPAADGPAAKRQPTSQAGVYRTGDVQQHVGGQPGTVQPPTPQRADLGHQGGVPERPVSGAARVYQSGETRQPVSGPPGIQSQPVSPPPGVYRTGDLPHQVSAAPSQPVGYQPIQPGVYQQGHAAGQQAFPYGPSAHQAGYQQSGTAGVYEQGQQGVYHQGEGGVWQHGPGGNATASALSSYEKSQEAQPAANRKRGMALFAVIAATLAAVVAVAAMVFTLAQRTQEGEEGDTGGNSPALAGNPPTGVKLSDLGTKIDVSWTDPANATASFMVTMAHPGEQLKPVSTVGPGQTSRRIEGLSSSLEYCFAVVAVYATNKFATSAQVCTDRGKK</sequence>
<feature type="compositionally biased region" description="Low complexity" evidence="3">
    <location>
        <begin position="336"/>
        <end position="346"/>
    </location>
</feature>
<dbReference type="Proteomes" id="UP000546162">
    <property type="component" value="Unassembled WGS sequence"/>
</dbReference>
<dbReference type="SUPFAM" id="SSF49265">
    <property type="entry name" value="Fibronectin type III"/>
    <property type="match status" value="1"/>
</dbReference>